<evidence type="ECO:0000313" key="2">
    <source>
        <dbReference type="EMBL" id="KAL1409312.1"/>
    </source>
</evidence>
<protein>
    <recommendedName>
        <fullName evidence="4">Retrotransposon gag domain-containing protein</fullName>
    </recommendedName>
</protein>
<dbReference type="RefSeq" id="XP_069209256.1">
    <property type="nucleotide sequence ID" value="XM_069351838.1"/>
</dbReference>
<reference evidence="2 3" key="1">
    <citation type="submission" date="2023-08" db="EMBL/GenBank/DDBJ databases">
        <title>Annotated Genome Sequence of Vanrija albida AlHP1.</title>
        <authorList>
            <person name="Herzog R."/>
        </authorList>
    </citation>
    <scope>NUCLEOTIDE SEQUENCE [LARGE SCALE GENOMIC DNA]</scope>
    <source>
        <strain evidence="2 3">AlHP1</strain>
    </source>
</reference>
<accession>A0ABR3Q4D7</accession>
<evidence type="ECO:0000256" key="1">
    <source>
        <dbReference type="SAM" id="MobiDB-lite"/>
    </source>
</evidence>
<keyword evidence="3" id="KW-1185">Reference proteome</keyword>
<dbReference type="GeneID" id="95984336"/>
<proteinExistence type="predicted"/>
<name>A0ABR3Q4D7_9TREE</name>
<sequence>MPPKKASTSAPSNRRDTRSTRGGRGRRGQPSTFNNRASRTPVPGPDWPYPRPPLLPSPTPGVSPNQPKFLDGGAHAPREVGTAIAEWRTTIDEAFAGYNDLFVDLNFVRIPTTQTVDYARWKAAHHLLKTEIEDAEYLLKVFFTLDQRVQNGSPEELVSKRFREIVARSNEFFATYKDVIDWMPGLIDQVKAAAPPVDSVYHPVIPKSPVPGRGLPL</sequence>
<feature type="compositionally biased region" description="Pro residues" evidence="1">
    <location>
        <begin position="42"/>
        <end position="61"/>
    </location>
</feature>
<gene>
    <name evidence="2" type="ORF">Q8F55_003293</name>
</gene>
<feature type="compositionally biased region" description="Polar residues" evidence="1">
    <location>
        <begin position="29"/>
        <end position="38"/>
    </location>
</feature>
<evidence type="ECO:0000313" key="3">
    <source>
        <dbReference type="Proteomes" id="UP001565368"/>
    </source>
</evidence>
<comment type="caution">
    <text evidence="2">The sequence shown here is derived from an EMBL/GenBank/DDBJ whole genome shotgun (WGS) entry which is preliminary data.</text>
</comment>
<evidence type="ECO:0008006" key="4">
    <source>
        <dbReference type="Google" id="ProtNLM"/>
    </source>
</evidence>
<dbReference type="EMBL" id="JBBXJM010000003">
    <property type="protein sequence ID" value="KAL1409312.1"/>
    <property type="molecule type" value="Genomic_DNA"/>
</dbReference>
<feature type="compositionally biased region" description="Polar residues" evidence="1">
    <location>
        <begin position="1"/>
        <end position="12"/>
    </location>
</feature>
<feature type="region of interest" description="Disordered" evidence="1">
    <location>
        <begin position="1"/>
        <end position="75"/>
    </location>
</feature>
<organism evidence="2 3">
    <name type="scientific">Vanrija albida</name>
    <dbReference type="NCBI Taxonomy" id="181172"/>
    <lineage>
        <taxon>Eukaryota</taxon>
        <taxon>Fungi</taxon>
        <taxon>Dikarya</taxon>
        <taxon>Basidiomycota</taxon>
        <taxon>Agaricomycotina</taxon>
        <taxon>Tremellomycetes</taxon>
        <taxon>Trichosporonales</taxon>
        <taxon>Trichosporonaceae</taxon>
        <taxon>Vanrija</taxon>
    </lineage>
</organism>
<dbReference type="Proteomes" id="UP001565368">
    <property type="component" value="Unassembled WGS sequence"/>
</dbReference>